<keyword evidence="3 8" id="KW-0479">Metal-binding</keyword>
<comment type="cofactor">
    <cofactor evidence="1 8">
        <name>Mg(2+)</name>
        <dbReference type="ChEBI" id="CHEBI:18420"/>
    </cofactor>
</comment>
<dbReference type="NCBIfam" id="TIGR01489">
    <property type="entry name" value="DKMTPPase-SF"/>
    <property type="match status" value="1"/>
</dbReference>
<dbReference type="InterPro" id="IPR036412">
    <property type="entry name" value="HAD-like_sf"/>
</dbReference>
<feature type="binding site" evidence="8">
    <location>
        <position position="8"/>
    </location>
    <ligand>
        <name>Mg(2+)</name>
        <dbReference type="ChEBI" id="CHEBI:18420"/>
    </ligand>
</feature>
<evidence type="ECO:0000256" key="7">
    <source>
        <dbReference type="PIRSR" id="PIRSR031051-2"/>
    </source>
</evidence>
<proteinExistence type="inferred from homology"/>
<feature type="active site" description="Proton donor" evidence="6">
    <location>
        <position position="8"/>
    </location>
</feature>
<dbReference type="Proteomes" id="UP000325440">
    <property type="component" value="Unassembled WGS sequence"/>
</dbReference>
<feature type="binding site" evidence="7">
    <location>
        <position position="17"/>
    </location>
    <ligand>
        <name>substrate</name>
    </ligand>
</feature>
<evidence type="ECO:0000256" key="4">
    <source>
        <dbReference type="ARBA" id="ARBA00022801"/>
    </source>
</evidence>
<dbReference type="SUPFAM" id="SSF56784">
    <property type="entry name" value="HAD-like"/>
    <property type="match status" value="1"/>
</dbReference>
<dbReference type="Gene3D" id="3.40.50.1000">
    <property type="entry name" value="HAD superfamily/HAD-like"/>
    <property type="match status" value="1"/>
</dbReference>
<feature type="binding site" evidence="7">
    <location>
        <position position="93"/>
    </location>
    <ligand>
        <name>substrate</name>
    </ligand>
</feature>
<dbReference type="GO" id="GO:0016791">
    <property type="term" value="F:phosphatase activity"/>
    <property type="evidence" value="ECO:0007669"/>
    <property type="project" value="InterPro"/>
</dbReference>
<keyword evidence="10" id="KW-1185">Reference proteome</keyword>
<dbReference type="PANTHER" id="PTHR20889:SF12">
    <property type="entry name" value="LP01149P"/>
    <property type="match status" value="1"/>
</dbReference>
<dbReference type="PANTHER" id="PTHR20889">
    <property type="entry name" value="PHOSPHATASE, ORPHAN 1, 2"/>
    <property type="match status" value="1"/>
</dbReference>
<dbReference type="GO" id="GO:0046872">
    <property type="term" value="F:metal ion binding"/>
    <property type="evidence" value="ECO:0007669"/>
    <property type="project" value="UniProtKB-KW"/>
</dbReference>
<feature type="binding site" evidence="8">
    <location>
        <position position="170"/>
    </location>
    <ligand>
        <name>Mg(2+)</name>
        <dbReference type="ChEBI" id="CHEBI:18420"/>
    </ligand>
</feature>
<name>A0A5E4NAB4_9HEMI</name>
<evidence type="ECO:0000256" key="3">
    <source>
        <dbReference type="ARBA" id="ARBA00022723"/>
    </source>
</evidence>
<dbReference type="EMBL" id="CABPRJ010001922">
    <property type="protein sequence ID" value="VVC41634.1"/>
    <property type="molecule type" value="Genomic_DNA"/>
</dbReference>
<evidence type="ECO:0000256" key="6">
    <source>
        <dbReference type="PIRSR" id="PIRSR031051-1"/>
    </source>
</evidence>
<evidence type="ECO:0000313" key="9">
    <source>
        <dbReference type="EMBL" id="VVC41634.1"/>
    </source>
</evidence>
<gene>
    <name evidence="9" type="ORF">CINCED_3A025410</name>
</gene>
<protein>
    <submittedName>
        <fullName evidence="9">Phosphatase PHOSPHO-type,HAD-like domain,Pyridoxal phosphate phosphatase-related</fullName>
    </submittedName>
</protein>
<evidence type="ECO:0000256" key="2">
    <source>
        <dbReference type="ARBA" id="ARBA00008541"/>
    </source>
</evidence>
<feature type="active site" description="Nucleophile" evidence="6">
    <location>
        <position position="6"/>
    </location>
</feature>
<dbReference type="PIRSF" id="PIRSF031051">
    <property type="entry name" value="PyrdxlP_Pase_PHOSPHO2"/>
    <property type="match status" value="1"/>
</dbReference>
<accession>A0A5E4NAB4</accession>
<dbReference type="InterPro" id="IPR006384">
    <property type="entry name" value="HAD_hydro_PyrdxlP_Pase-like"/>
</dbReference>
<reference evidence="9 10" key="1">
    <citation type="submission" date="2019-08" db="EMBL/GenBank/DDBJ databases">
        <authorList>
            <person name="Alioto T."/>
            <person name="Alioto T."/>
            <person name="Gomez Garrido J."/>
        </authorList>
    </citation>
    <scope>NUCLEOTIDE SEQUENCE [LARGE SCALE GENOMIC DNA]</scope>
</reference>
<comment type="similarity">
    <text evidence="2">Belongs to the HAD-like hydrolase superfamily. PHOSPHO family.</text>
</comment>
<organism evidence="9 10">
    <name type="scientific">Cinara cedri</name>
    <dbReference type="NCBI Taxonomy" id="506608"/>
    <lineage>
        <taxon>Eukaryota</taxon>
        <taxon>Metazoa</taxon>
        <taxon>Ecdysozoa</taxon>
        <taxon>Arthropoda</taxon>
        <taxon>Hexapoda</taxon>
        <taxon>Insecta</taxon>
        <taxon>Pterygota</taxon>
        <taxon>Neoptera</taxon>
        <taxon>Paraneoptera</taxon>
        <taxon>Hemiptera</taxon>
        <taxon>Sternorrhyncha</taxon>
        <taxon>Aphidomorpha</taxon>
        <taxon>Aphidoidea</taxon>
        <taxon>Aphididae</taxon>
        <taxon>Lachninae</taxon>
        <taxon>Cinara</taxon>
    </lineage>
</organism>
<dbReference type="NCBIfam" id="TIGR01488">
    <property type="entry name" value="HAD-SF-IB"/>
    <property type="match status" value="1"/>
</dbReference>
<evidence type="ECO:0000313" key="10">
    <source>
        <dbReference type="Proteomes" id="UP000325440"/>
    </source>
</evidence>
<sequence>MLAVFDFDHTIVKDNSDIVARNMIKPSNLIPDHKNYLNDWTQYMQQVFDTMKNINIPSKQIIDAVSVMSPNKGMPRLMRALNDNNIDIIVASDSNSLFIHNWFERNKLSDVLSYVYTNSAKIEEGHITIKPYESQTLCDWCTKNMCKGAIIKEHILSTNKIYNKLFYFGDGKNDLCPVLKLNQNDIAFPRSGFVLDNLLKSHKTKATIIPWCTGDDIYEYLKSSKLI</sequence>
<evidence type="ECO:0000256" key="1">
    <source>
        <dbReference type="ARBA" id="ARBA00001946"/>
    </source>
</evidence>
<dbReference type="AlphaFoldDB" id="A0A5E4NAB4"/>
<dbReference type="InterPro" id="IPR016965">
    <property type="entry name" value="Pase_PHOSPHO-typ"/>
</dbReference>
<evidence type="ECO:0000256" key="5">
    <source>
        <dbReference type="ARBA" id="ARBA00022842"/>
    </source>
</evidence>
<dbReference type="OrthoDB" id="10267182at2759"/>
<feature type="binding site" evidence="8">
    <location>
        <position position="6"/>
    </location>
    <ligand>
        <name>Mg(2+)</name>
        <dbReference type="ChEBI" id="CHEBI:18420"/>
    </ligand>
</feature>
<keyword evidence="5 8" id="KW-0460">Magnesium</keyword>
<evidence type="ECO:0000256" key="8">
    <source>
        <dbReference type="PIRSR" id="PIRSR031051-3"/>
    </source>
</evidence>
<dbReference type="InterPro" id="IPR023214">
    <property type="entry name" value="HAD_sf"/>
</dbReference>
<dbReference type="Pfam" id="PF06888">
    <property type="entry name" value="Put_Phosphatase"/>
    <property type="match status" value="1"/>
</dbReference>
<keyword evidence="4" id="KW-0378">Hydrolase</keyword>